<dbReference type="GO" id="GO:0003677">
    <property type="term" value="F:DNA binding"/>
    <property type="evidence" value="ECO:0007669"/>
    <property type="project" value="UniProtKB-KW"/>
</dbReference>
<dbReference type="InterPro" id="IPR001471">
    <property type="entry name" value="AP2/ERF_dom"/>
</dbReference>
<evidence type="ECO:0000313" key="6">
    <source>
        <dbReference type="Proteomes" id="UP000254487"/>
    </source>
</evidence>
<dbReference type="SUPFAM" id="SSF54060">
    <property type="entry name" value="His-Me finger endonucleases"/>
    <property type="match status" value="1"/>
</dbReference>
<dbReference type="InterPro" id="IPR036955">
    <property type="entry name" value="AP2/ERF_dom_sf"/>
</dbReference>
<reference evidence="5 6" key="1">
    <citation type="submission" date="2018-06" db="EMBL/GenBank/DDBJ databases">
        <authorList>
            <consortium name="Pathogen Informatics"/>
            <person name="Doyle S."/>
        </authorList>
    </citation>
    <scope>NUCLEOTIDE SEQUENCE [LARGE SCALE GENOMIC DNA]</scope>
    <source>
        <strain evidence="5 6">NCTC10313</strain>
    </source>
</reference>
<dbReference type="AlphaFoldDB" id="A0A377ZQM5"/>
<dbReference type="SUPFAM" id="SSF54171">
    <property type="entry name" value="DNA-binding domain"/>
    <property type="match status" value="1"/>
</dbReference>
<dbReference type="GO" id="GO:0003700">
    <property type="term" value="F:DNA-binding transcription factor activity"/>
    <property type="evidence" value="ECO:0007669"/>
    <property type="project" value="InterPro"/>
</dbReference>
<organism evidence="5 6">
    <name type="scientific">Klebsiella pneumoniae subsp. ozaenae</name>
    <dbReference type="NCBI Taxonomy" id="574"/>
    <lineage>
        <taxon>Bacteria</taxon>
        <taxon>Pseudomonadati</taxon>
        <taxon>Pseudomonadota</taxon>
        <taxon>Gammaproteobacteria</taxon>
        <taxon>Enterobacterales</taxon>
        <taxon>Enterobacteriaceae</taxon>
        <taxon>Klebsiella/Raoultella group</taxon>
        <taxon>Klebsiella</taxon>
        <taxon>Klebsiella pneumoniae complex</taxon>
    </lineage>
</organism>
<proteinExistence type="predicted"/>
<name>A0A377ZQM5_KLEPO</name>
<dbReference type="InterPro" id="IPR016177">
    <property type="entry name" value="DNA-bd_dom_sf"/>
</dbReference>
<accession>A0A377ZQM5</accession>
<dbReference type="EMBL" id="UGLW01000003">
    <property type="protein sequence ID" value="STU80772.1"/>
    <property type="molecule type" value="Genomic_DNA"/>
</dbReference>
<dbReference type="InterPro" id="IPR044925">
    <property type="entry name" value="His-Me_finger_sf"/>
</dbReference>
<dbReference type="PROSITE" id="PS51032">
    <property type="entry name" value="AP2_ERF"/>
    <property type="match status" value="1"/>
</dbReference>
<keyword evidence="1" id="KW-0805">Transcription regulation</keyword>
<dbReference type="Pfam" id="PF13392">
    <property type="entry name" value="HNH_3"/>
    <property type="match status" value="1"/>
</dbReference>
<evidence type="ECO:0000313" key="5">
    <source>
        <dbReference type="EMBL" id="STU80772.1"/>
    </source>
</evidence>
<evidence type="ECO:0000259" key="4">
    <source>
        <dbReference type="PROSITE" id="PS51032"/>
    </source>
</evidence>
<protein>
    <submittedName>
        <fullName evidence="5">Pathogenesis-related transcriptional factor and ERF protein</fullName>
    </submittedName>
</protein>
<dbReference type="Gene3D" id="3.30.730.10">
    <property type="entry name" value="AP2/ERF domain"/>
    <property type="match status" value="1"/>
</dbReference>
<feature type="domain" description="AP2/ERF" evidence="4">
    <location>
        <begin position="112"/>
        <end position="163"/>
    </location>
</feature>
<sequence>MMEQRTLKDLMVYSPKSGVFTWINPPQGHEELLGERAGSPAKGNKTYWLIQINGKKYKRSHLAHLFMTGKMPSGVVDHINGNSLDDRWLNIRDTTYAVNAQNRLVGKSGRKLPMGVKKLKSGRYLARIGVERKSVSLGTFDTVEEARSAYLIGKEKYHASAFA</sequence>
<evidence type="ECO:0000256" key="3">
    <source>
        <dbReference type="ARBA" id="ARBA00023163"/>
    </source>
</evidence>
<dbReference type="Proteomes" id="UP000254487">
    <property type="component" value="Unassembled WGS sequence"/>
</dbReference>
<evidence type="ECO:0000256" key="1">
    <source>
        <dbReference type="ARBA" id="ARBA00023015"/>
    </source>
</evidence>
<dbReference type="InterPro" id="IPR003615">
    <property type="entry name" value="HNH_nuc"/>
</dbReference>
<keyword evidence="3" id="KW-0804">Transcription</keyword>
<evidence type="ECO:0000256" key="2">
    <source>
        <dbReference type="ARBA" id="ARBA00023125"/>
    </source>
</evidence>
<gene>
    <name evidence="5" type="ORF">NCTC10313_03871</name>
</gene>
<keyword evidence="2" id="KW-0238">DNA-binding</keyword>